<accession>A0A1H7V1V9</accession>
<dbReference type="SUPFAM" id="SSF46689">
    <property type="entry name" value="Homeodomain-like"/>
    <property type="match status" value="1"/>
</dbReference>
<proteinExistence type="predicted"/>
<dbReference type="Gene3D" id="1.10.357.10">
    <property type="entry name" value="Tetracycline Repressor, domain 2"/>
    <property type="match status" value="1"/>
</dbReference>
<organism evidence="1 2">
    <name type="scientific">Streptacidiphilus jiangxiensis</name>
    <dbReference type="NCBI Taxonomy" id="235985"/>
    <lineage>
        <taxon>Bacteria</taxon>
        <taxon>Bacillati</taxon>
        <taxon>Actinomycetota</taxon>
        <taxon>Actinomycetes</taxon>
        <taxon>Kitasatosporales</taxon>
        <taxon>Streptomycetaceae</taxon>
        <taxon>Streptacidiphilus</taxon>
    </lineage>
</organism>
<dbReference type="InterPro" id="IPR036271">
    <property type="entry name" value="Tet_transcr_reg_TetR-rel_C_sf"/>
</dbReference>
<dbReference type="OrthoDB" id="3288227at2"/>
<reference evidence="2" key="1">
    <citation type="submission" date="2016-10" db="EMBL/GenBank/DDBJ databases">
        <authorList>
            <person name="Varghese N."/>
        </authorList>
    </citation>
    <scope>NUCLEOTIDE SEQUENCE [LARGE SCALE GENOMIC DNA]</scope>
    <source>
        <strain evidence="2">DSM 45096 / BCRC 16803 / CGMCC 4.1857 / CIP 109030 / JCM 12277 / KCTC 19219 / NBRC 100920 / 33214</strain>
    </source>
</reference>
<dbReference type="Proteomes" id="UP000183015">
    <property type="component" value="Unassembled WGS sequence"/>
</dbReference>
<evidence type="ECO:0000313" key="2">
    <source>
        <dbReference type="Proteomes" id="UP000183015"/>
    </source>
</evidence>
<dbReference type="eggNOG" id="COG1309">
    <property type="taxonomic scope" value="Bacteria"/>
</dbReference>
<dbReference type="SUPFAM" id="SSF48498">
    <property type="entry name" value="Tetracyclin repressor-like, C-terminal domain"/>
    <property type="match status" value="1"/>
</dbReference>
<protein>
    <submittedName>
        <fullName evidence="1">Transcriptional repressor</fullName>
    </submittedName>
</protein>
<dbReference type="AlphaFoldDB" id="A0A1H7V1V9"/>
<dbReference type="RefSeq" id="WP_042443334.1">
    <property type="nucleotide sequence ID" value="NZ_BBPN01000004.1"/>
</dbReference>
<sequence>MAAKKGGSKEARRAELSRAVERALLARGLEGLRLRDVAEEAGVTPAAVLYYGDLDTLVHSTYRQAIERFSLEREQAADQFPDARDKLTACIDKGVASGPEDALTLLLFEYWPRSLRDARVAALDSALTERQVAVYASILVLGQAQGHFVLPDPPRQLAASFVALEDGYQMEILAGRRSRAEVLRAIHAFARAVTGYDPGQ</sequence>
<evidence type="ECO:0000313" key="1">
    <source>
        <dbReference type="EMBL" id="SEM03133.1"/>
    </source>
</evidence>
<name>A0A1H7V1V9_STRJI</name>
<gene>
    <name evidence="1" type="ORF">SAMN05414137_11720</name>
</gene>
<keyword evidence="2" id="KW-1185">Reference proteome</keyword>
<dbReference type="STRING" id="235985.SAMN05414137_11720"/>
<dbReference type="InterPro" id="IPR009057">
    <property type="entry name" value="Homeodomain-like_sf"/>
</dbReference>
<dbReference type="EMBL" id="FOAZ01000017">
    <property type="protein sequence ID" value="SEM03133.1"/>
    <property type="molecule type" value="Genomic_DNA"/>
</dbReference>